<protein>
    <submittedName>
        <fullName evidence="2">Uncharacterized protein</fullName>
    </submittedName>
</protein>
<name>A0A917ZAM2_9ACTN</name>
<proteinExistence type="predicted"/>
<evidence type="ECO:0000313" key="2">
    <source>
        <dbReference type="EMBL" id="GGO79790.1"/>
    </source>
</evidence>
<feature type="region of interest" description="Disordered" evidence="1">
    <location>
        <begin position="1"/>
        <end position="28"/>
    </location>
</feature>
<evidence type="ECO:0000313" key="3">
    <source>
        <dbReference type="Proteomes" id="UP000641932"/>
    </source>
</evidence>
<comment type="caution">
    <text evidence="2">The sequence shown here is derived from an EMBL/GenBank/DDBJ whole genome shotgun (WGS) entry which is preliminary data.</text>
</comment>
<gene>
    <name evidence="2" type="ORF">GCM10012280_00120</name>
</gene>
<dbReference type="Proteomes" id="UP000641932">
    <property type="component" value="Unassembled WGS sequence"/>
</dbReference>
<reference evidence="2" key="2">
    <citation type="submission" date="2020-09" db="EMBL/GenBank/DDBJ databases">
        <authorList>
            <person name="Sun Q."/>
            <person name="Zhou Y."/>
        </authorList>
    </citation>
    <scope>NUCLEOTIDE SEQUENCE</scope>
    <source>
        <strain evidence="2">CGMCC 4.7201</strain>
    </source>
</reference>
<keyword evidence="3" id="KW-1185">Reference proteome</keyword>
<reference evidence="2" key="1">
    <citation type="journal article" date="2014" name="Int. J. Syst. Evol. Microbiol.">
        <title>Complete genome sequence of Corynebacterium casei LMG S-19264T (=DSM 44701T), isolated from a smear-ripened cheese.</title>
        <authorList>
            <consortium name="US DOE Joint Genome Institute (JGI-PGF)"/>
            <person name="Walter F."/>
            <person name="Albersmeier A."/>
            <person name="Kalinowski J."/>
            <person name="Ruckert C."/>
        </authorList>
    </citation>
    <scope>NUCLEOTIDE SEQUENCE</scope>
    <source>
        <strain evidence="2">CGMCC 4.7201</strain>
    </source>
</reference>
<dbReference type="EMBL" id="BMMS01000001">
    <property type="protein sequence ID" value="GGO79790.1"/>
    <property type="molecule type" value="Genomic_DNA"/>
</dbReference>
<organism evidence="2 3">
    <name type="scientific">Wenjunlia tyrosinilytica</name>
    <dbReference type="NCBI Taxonomy" id="1544741"/>
    <lineage>
        <taxon>Bacteria</taxon>
        <taxon>Bacillati</taxon>
        <taxon>Actinomycetota</taxon>
        <taxon>Actinomycetes</taxon>
        <taxon>Kitasatosporales</taxon>
        <taxon>Streptomycetaceae</taxon>
        <taxon>Wenjunlia</taxon>
    </lineage>
</organism>
<accession>A0A917ZAM2</accession>
<sequence length="111" mass="11772">MVPGVEPEAVHGLGGHPAPDPVGPFEYGDGHPRGDQVMCCAEPCWARSYDDDVCVARVCEHGAAPPRGRVCPRIRVVMPGSVAHNALESDWMTPMSDHSVARRSGGGRACL</sequence>
<dbReference type="AlphaFoldDB" id="A0A917ZAM2"/>
<evidence type="ECO:0000256" key="1">
    <source>
        <dbReference type="SAM" id="MobiDB-lite"/>
    </source>
</evidence>